<keyword evidence="8" id="KW-0472">Membrane</keyword>
<evidence type="ECO:0000256" key="10">
    <source>
        <dbReference type="PROSITE-ProRule" id="PRU00043"/>
    </source>
</evidence>
<dbReference type="SMART" id="SM00112">
    <property type="entry name" value="CA"/>
    <property type="match status" value="1"/>
</dbReference>
<dbReference type="PANTHER" id="PTHR24025">
    <property type="entry name" value="DESMOGLEIN FAMILY MEMBER"/>
    <property type="match status" value="1"/>
</dbReference>
<accession>A0A315VCJ2</accession>
<dbReference type="GO" id="GO:0005886">
    <property type="term" value="C:plasma membrane"/>
    <property type="evidence" value="ECO:0007669"/>
    <property type="project" value="UniProtKB-SubCell"/>
</dbReference>
<protein>
    <recommendedName>
        <fullName evidence="11">Cadherin domain-containing protein</fullName>
    </recommendedName>
</protein>
<sequence>IRSDEDKMKKIIYSITGPGADQPPIGFFTMDRDTGHLYVTQELDREKQDMYMMLVKLQALARTEGGTNAEEPTDIIINIIDQNDNKPVFNQSTYKGEVPEASEK</sequence>
<evidence type="ECO:0000256" key="4">
    <source>
        <dbReference type="ARBA" id="ARBA00022737"/>
    </source>
</evidence>
<dbReference type="Proteomes" id="UP000250572">
    <property type="component" value="Unassembled WGS sequence"/>
</dbReference>
<keyword evidence="6" id="KW-0130">Cell adhesion</keyword>
<dbReference type="PANTHER" id="PTHR24025:SF1">
    <property type="entry name" value="DESMOGLEIN-2"/>
    <property type="match status" value="1"/>
</dbReference>
<keyword evidence="5 10" id="KW-0106">Calcium</keyword>
<evidence type="ECO:0000313" key="13">
    <source>
        <dbReference type="Proteomes" id="UP000250572"/>
    </source>
</evidence>
<keyword evidence="13" id="KW-1185">Reference proteome</keyword>
<evidence type="ECO:0000256" key="3">
    <source>
        <dbReference type="ARBA" id="ARBA00022692"/>
    </source>
</evidence>
<dbReference type="Gene3D" id="2.60.40.60">
    <property type="entry name" value="Cadherins"/>
    <property type="match status" value="1"/>
</dbReference>
<feature type="domain" description="Cadherin" evidence="11">
    <location>
        <begin position="3"/>
        <end position="89"/>
    </location>
</feature>
<evidence type="ECO:0000256" key="6">
    <source>
        <dbReference type="ARBA" id="ARBA00022889"/>
    </source>
</evidence>
<dbReference type="InterPro" id="IPR050971">
    <property type="entry name" value="Cadherin-domain_protein"/>
</dbReference>
<dbReference type="Pfam" id="PF00028">
    <property type="entry name" value="Cadherin"/>
    <property type="match status" value="1"/>
</dbReference>
<evidence type="ECO:0000256" key="7">
    <source>
        <dbReference type="ARBA" id="ARBA00022989"/>
    </source>
</evidence>
<keyword evidence="7" id="KW-1133">Transmembrane helix</keyword>
<dbReference type="InterPro" id="IPR015919">
    <property type="entry name" value="Cadherin-like_sf"/>
</dbReference>
<dbReference type="InterPro" id="IPR002126">
    <property type="entry name" value="Cadherin-like_dom"/>
</dbReference>
<dbReference type="PROSITE" id="PS00232">
    <property type="entry name" value="CADHERIN_1"/>
    <property type="match status" value="1"/>
</dbReference>
<feature type="non-terminal residue" evidence="12">
    <location>
        <position position="1"/>
    </location>
</feature>
<dbReference type="CDD" id="cd11304">
    <property type="entry name" value="Cadherin_repeat"/>
    <property type="match status" value="1"/>
</dbReference>
<dbReference type="GO" id="GO:0005509">
    <property type="term" value="F:calcium ion binding"/>
    <property type="evidence" value="ECO:0007669"/>
    <property type="project" value="UniProtKB-UniRule"/>
</dbReference>
<gene>
    <name evidence="12" type="ORF">CCH79_00018825</name>
</gene>
<evidence type="ECO:0000256" key="1">
    <source>
        <dbReference type="ARBA" id="ARBA00004236"/>
    </source>
</evidence>
<evidence type="ECO:0000313" key="12">
    <source>
        <dbReference type="EMBL" id="PWA21050.1"/>
    </source>
</evidence>
<keyword evidence="9" id="KW-0325">Glycoprotein</keyword>
<dbReference type="AlphaFoldDB" id="A0A315VCJ2"/>
<evidence type="ECO:0000256" key="9">
    <source>
        <dbReference type="ARBA" id="ARBA00023180"/>
    </source>
</evidence>
<evidence type="ECO:0000259" key="11">
    <source>
        <dbReference type="PROSITE" id="PS50268"/>
    </source>
</evidence>
<dbReference type="PROSITE" id="PS50268">
    <property type="entry name" value="CADHERIN_2"/>
    <property type="match status" value="1"/>
</dbReference>
<keyword evidence="4" id="KW-0677">Repeat</keyword>
<evidence type="ECO:0000256" key="5">
    <source>
        <dbReference type="ARBA" id="ARBA00022837"/>
    </source>
</evidence>
<dbReference type="EMBL" id="NHOQ01001925">
    <property type="protein sequence ID" value="PWA21050.1"/>
    <property type="molecule type" value="Genomic_DNA"/>
</dbReference>
<keyword evidence="2" id="KW-1003">Cell membrane</keyword>
<dbReference type="SUPFAM" id="SSF49313">
    <property type="entry name" value="Cadherin-like"/>
    <property type="match status" value="1"/>
</dbReference>
<dbReference type="GO" id="GO:0009653">
    <property type="term" value="P:anatomical structure morphogenesis"/>
    <property type="evidence" value="ECO:0007669"/>
    <property type="project" value="UniProtKB-ARBA"/>
</dbReference>
<proteinExistence type="predicted"/>
<evidence type="ECO:0000256" key="2">
    <source>
        <dbReference type="ARBA" id="ARBA00022475"/>
    </source>
</evidence>
<dbReference type="FunFam" id="2.60.40.60:FF:000011">
    <property type="entry name" value="Cadherin 1"/>
    <property type="match status" value="1"/>
</dbReference>
<comment type="subcellular location">
    <subcellularLocation>
        <location evidence="1">Cell membrane</location>
    </subcellularLocation>
</comment>
<dbReference type="GO" id="GO:0007156">
    <property type="term" value="P:homophilic cell adhesion via plasma membrane adhesion molecules"/>
    <property type="evidence" value="ECO:0007669"/>
    <property type="project" value="InterPro"/>
</dbReference>
<name>A0A315VCJ2_GAMAF</name>
<comment type="caution">
    <text evidence="12">The sequence shown here is derived from an EMBL/GenBank/DDBJ whole genome shotgun (WGS) entry which is preliminary data.</text>
</comment>
<dbReference type="InterPro" id="IPR020894">
    <property type="entry name" value="Cadherin_CS"/>
</dbReference>
<dbReference type="PRINTS" id="PR00205">
    <property type="entry name" value="CADHERIN"/>
</dbReference>
<reference evidence="12 13" key="1">
    <citation type="journal article" date="2018" name="G3 (Bethesda)">
        <title>A High-Quality Reference Genome for the Invasive Mosquitofish Gambusia affinis Using a Chicago Library.</title>
        <authorList>
            <person name="Hoffberg S.L."/>
            <person name="Troendle N.J."/>
            <person name="Glenn T.C."/>
            <person name="Mahmud O."/>
            <person name="Louha S."/>
            <person name="Chalopin D."/>
            <person name="Bennetzen J.L."/>
            <person name="Mauricio R."/>
        </authorList>
    </citation>
    <scope>NUCLEOTIDE SEQUENCE [LARGE SCALE GENOMIC DNA]</scope>
    <source>
        <strain evidence="12">NE01/NJP1002.9</strain>
        <tissue evidence="12">Muscle</tissue>
    </source>
</reference>
<keyword evidence="3" id="KW-0812">Transmembrane</keyword>
<dbReference type="GO" id="GO:0030057">
    <property type="term" value="C:desmosome"/>
    <property type="evidence" value="ECO:0007669"/>
    <property type="project" value="TreeGrafter"/>
</dbReference>
<organism evidence="12 13">
    <name type="scientific">Gambusia affinis</name>
    <name type="common">Western mosquitofish</name>
    <name type="synonym">Heterandria affinis</name>
    <dbReference type="NCBI Taxonomy" id="33528"/>
    <lineage>
        <taxon>Eukaryota</taxon>
        <taxon>Metazoa</taxon>
        <taxon>Chordata</taxon>
        <taxon>Craniata</taxon>
        <taxon>Vertebrata</taxon>
        <taxon>Euteleostomi</taxon>
        <taxon>Actinopterygii</taxon>
        <taxon>Neopterygii</taxon>
        <taxon>Teleostei</taxon>
        <taxon>Neoteleostei</taxon>
        <taxon>Acanthomorphata</taxon>
        <taxon>Ovalentaria</taxon>
        <taxon>Atherinomorphae</taxon>
        <taxon>Cyprinodontiformes</taxon>
        <taxon>Poeciliidae</taxon>
        <taxon>Poeciliinae</taxon>
        <taxon>Gambusia</taxon>
    </lineage>
</organism>
<feature type="non-terminal residue" evidence="12">
    <location>
        <position position="104"/>
    </location>
</feature>
<evidence type="ECO:0000256" key="8">
    <source>
        <dbReference type="ARBA" id="ARBA00023136"/>
    </source>
</evidence>